<dbReference type="GO" id="GO:0004305">
    <property type="term" value="F:ethanolamine kinase activity"/>
    <property type="evidence" value="ECO:0007669"/>
    <property type="project" value="UniProtKB-EC"/>
</dbReference>
<dbReference type="Gene3D" id="3.30.200.20">
    <property type="entry name" value="Phosphorylase Kinase, domain 1"/>
    <property type="match status" value="1"/>
</dbReference>
<evidence type="ECO:0000256" key="4">
    <source>
        <dbReference type="ARBA" id="ARBA00038211"/>
    </source>
</evidence>
<accession>A0A553PM33</accession>
<proteinExistence type="inferred from homology"/>
<dbReference type="PANTHER" id="PTHR22603:SF66">
    <property type="entry name" value="ETHANOLAMINE KINASE"/>
    <property type="match status" value="1"/>
</dbReference>
<protein>
    <recommendedName>
        <fullName evidence="5">ethanolamine kinase</fullName>
        <ecNumber evidence="5">2.7.1.82</ecNumber>
    </recommendedName>
</protein>
<dbReference type="EMBL" id="VCGU01000003">
    <property type="protein sequence ID" value="TRY78738.1"/>
    <property type="molecule type" value="Genomic_DNA"/>
</dbReference>
<comment type="pathway">
    <text evidence="3">Phospholipid metabolism; phosphatidylethanolamine biosynthesis; phosphatidylethanolamine from ethanolamine: step 1/3.</text>
</comment>
<evidence type="ECO:0000256" key="2">
    <source>
        <dbReference type="ARBA" id="ARBA00023264"/>
    </source>
</evidence>
<evidence type="ECO:0000256" key="3">
    <source>
        <dbReference type="ARBA" id="ARBA00037883"/>
    </source>
</evidence>
<keyword evidence="1" id="KW-0443">Lipid metabolism</keyword>
<name>A0A553PM33_TIGCA</name>
<dbReference type="OrthoDB" id="10267235at2759"/>
<reference evidence="6 7" key="1">
    <citation type="journal article" date="2018" name="Nat. Ecol. Evol.">
        <title>Genomic signatures of mitonuclear coevolution across populations of Tigriopus californicus.</title>
        <authorList>
            <person name="Barreto F.S."/>
            <person name="Watson E.T."/>
            <person name="Lima T.G."/>
            <person name="Willett C.S."/>
            <person name="Edmands S."/>
            <person name="Li W."/>
            <person name="Burton R.S."/>
        </authorList>
    </citation>
    <scope>NUCLEOTIDE SEQUENCE [LARGE SCALE GENOMIC DNA]</scope>
    <source>
        <strain evidence="6 7">San Diego</strain>
    </source>
</reference>
<dbReference type="PANTHER" id="PTHR22603">
    <property type="entry name" value="CHOLINE/ETHANOALAMINE KINASE"/>
    <property type="match status" value="1"/>
</dbReference>
<keyword evidence="1" id="KW-0444">Lipid biosynthesis</keyword>
<dbReference type="EC" id="2.7.1.82" evidence="5"/>
<evidence type="ECO:0000256" key="1">
    <source>
        <dbReference type="ARBA" id="ARBA00023209"/>
    </source>
</evidence>
<evidence type="ECO:0000313" key="7">
    <source>
        <dbReference type="Proteomes" id="UP000318571"/>
    </source>
</evidence>
<gene>
    <name evidence="6" type="ORF">TCAL_13461</name>
</gene>
<dbReference type="Gene3D" id="3.90.1200.10">
    <property type="match status" value="1"/>
</dbReference>
<evidence type="ECO:0000256" key="5">
    <source>
        <dbReference type="ARBA" id="ARBA00038874"/>
    </source>
</evidence>
<comment type="caution">
    <text evidence="6">The sequence shown here is derived from an EMBL/GenBank/DDBJ whole genome shotgun (WGS) entry which is preliminary data.</text>
</comment>
<dbReference type="Proteomes" id="UP000318571">
    <property type="component" value="Chromosome 11"/>
</dbReference>
<dbReference type="STRING" id="6832.A0A553PM33"/>
<keyword evidence="1" id="KW-0594">Phospholipid biosynthesis</keyword>
<dbReference type="AlphaFoldDB" id="A0A553PM33"/>
<dbReference type="InterPro" id="IPR011009">
    <property type="entry name" value="Kinase-like_dom_sf"/>
</dbReference>
<dbReference type="SUPFAM" id="SSF56112">
    <property type="entry name" value="Protein kinase-like (PK-like)"/>
    <property type="match status" value="1"/>
</dbReference>
<evidence type="ECO:0000313" key="6">
    <source>
        <dbReference type="EMBL" id="TRY78738.1"/>
    </source>
</evidence>
<dbReference type="OMA" id="INMECAG"/>
<comment type="similarity">
    <text evidence="4">Belongs to the choline/ethanolamine kinase family.</text>
</comment>
<dbReference type="GO" id="GO:0005737">
    <property type="term" value="C:cytoplasm"/>
    <property type="evidence" value="ECO:0007669"/>
    <property type="project" value="TreeGrafter"/>
</dbReference>
<keyword evidence="2" id="KW-1208">Phospholipid metabolism</keyword>
<keyword evidence="7" id="KW-1185">Reference proteome</keyword>
<organism evidence="6 7">
    <name type="scientific">Tigriopus californicus</name>
    <name type="common">Marine copepod</name>
    <dbReference type="NCBI Taxonomy" id="6832"/>
    <lineage>
        <taxon>Eukaryota</taxon>
        <taxon>Metazoa</taxon>
        <taxon>Ecdysozoa</taxon>
        <taxon>Arthropoda</taxon>
        <taxon>Crustacea</taxon>
        <taxon>Multicrustacea</taxon>
        <taxon>Hexanauplia</taxon>
        <taxon>Copepoda</taxon>
        <taxon>Harpacticoida</taxon>
        <taxon>Harpacticidae</taxon>
        <taxon>Tigriopus</taxon>
    </lineage>
</organism>
<sequence>MSLSAILEFPETTVDCSKASKIERGIIKMVQKIRPDWSKVDIILQRFESELGCLIYGAYTTKRSEMIMTKVVPDAKNAGDLNQEITSMRLFASRFFGPRALSAFRNGFTYEYSSGVPLNYPLAIDPKVFPMVAYKIGVMHQEMSKHVVSVRGGHVFNSIRRWMKQVPLRLADPAQNSKMNQELPSKASLERELLELESDLNQPLVNRIVYCHGDLKPSNIIYEVNTETIQFINMECAGPNFQAYEIAQHFIHFNSSDLERVGYDEFVPAKEFQRRWLAFYLSGFKDVPLVQVSPNEVESLLDNVQKFVLVVLLQEVVWALTRLDTFYYPDFDLLQYGILRFKQYHRNKYNILNIII</sequence>
<dbReference type="GO" id="GO:0006646">
    <property type="term" value="P:phosphatidylethanolamine biosynthetic process"/>
    <property type="evidence" value="ECO:0007669"/>
    <property type="project" value="TreeGrafter"/>
</dbReference>
<dbReference type="Pfam" id="PF01633">
    <property type="entry name" value="Choline_kinase"/>
    <property type="match status" value="1"/>
</dbReference>